<dbReference type="AlphaFoldDB" id="A0A382CM58"/>
<reference evidence="1" key="1">
    <citation type="submission" date="2018-05" db="EMBL/GenBank/DDBJ databases">
        <authorList>
            <person name="Lanie J.A."/>
            <person name="Ng W.-L."/>
            <person name="Kazmierczak K.M."/>
            <person name="Andrzejewski T.M."/>
            <person name="Davidsen T.M."/>
            <person name="Wayne K.J."/>
            <person name="Tettelin H."/>
            <person name="Glass J.I."/>
            <person name="Rusch D."/>
            <person name="Podicherti R."/>
            <person name="Tsui H.-C.T."/>
            <person name="Winkler M.E."/>
        </authorList>
    </citation>
    <scope>NUCLEOTIDE SEQUENCE</scope>
</reference>
<dbReference type="EMBL" id="UINC01035173">
    <property type="protein sequence ID" value="SVB27165.1"/>
    <property type="molecule type" value="Genomic_DNA"/>
</dbReference>
<dbReference type="Pfam" id="PF11746">
    <property type="entry name" value="DUF3303"/>
    <property type="match status" value="1"/>
</dbReference>
<organism evidence="1">
    <name type="scientific">marine metagenome</name>
    <dbReference type="NCBI Taxonomy" id="408172"/>
    <lineage>
        <taxon>unclassified sequences</taxon>
        <taxon>metagenomes</taxon>
        <taxon>ecological metagenomes</taxon>
    </lineage>
</organism>
<protein>
    <recommendedName>
        <fullName evidence="2">DUF3303 domain-containing protein</fullName>
    </recommendedName>
</protein>
<dbReference type="InterPro" id="IPR021734">
    <property type="entry name" value="DUF3303"/>
</dbReference>
<name>A0A382CM58_9ZZZZ</name>
<accession>A0A382CM58</accession>
<gene>
    <name evidence="1" type="ORF">METZ01_LOCUS180019</name>
</gene>
<proteinExistence type="predicted"/>
<sequence>MLFVTLMTYKAHLSRQQLDEASQRRARWTCPPGLELIAEYWIQGSPQVITIIEAEEIGSVLSANYTWLDVFEINTYPALTVNEGLQALQVSGVIKRRGRRPKALSEAMRAAGSR</sequence>
<evidence type="ECO:0008006" key="2">
    <source>
        <dbReference type="Google" id="ProtNLM"/>
    </source>
</evidence>
<evidence type="ECO:0000313" key="1">
    <source>
        <dbReference type="EMBL" id="SVB27165.1"/>
    </source>
</evidence>